<dbReference type="EMBL" id="JAPDRL010000027">
    <property type="protein sequence ID" value="KAJ9665618.1"/>
    <property type="molecule type" value="Genomic_DNA"/>
</dbReference>
<accession>A0ABQ9NYE8</accession>
<proteinExistence type="predicted"/>
<organism evidence="2 3">
    <name type="scientific">Coniosporium apollinis</name>
    <dbReference type="NCBI Taxonomy" id="61459"/>
    <lineage>
        <taxon>Eukaryota</taxon>
        <taxon>Fungi</taxon>
        <taxon>Dikarya</taxon>
        <taxon>Ascomycota</taxon>
        <taxon>Pezizomycotina</taxon>
        <taxon>Dothideomycetes</taxon>
        <taxon>Dothideomycetes incertae sedis</taxon>
        <taxon>Coniosporium</taxon>
    </lineage>
</organism>
<dbReference type="Proteomes" id="UP001172684">
    <property type="component" value="Unassembled WGS sequence"/>
</dbReference>
<comment type="caution">
    <text evidence="2">The sequence shown here is derived from an EMBL/GenBank/DDBJ whole genome shotgun (WGS) entry which is preliminary data.</text>
</comment>
<feature type="compositionally biased region" description="Polar residues" evidence="1">
    <location>
        <begin position="122"/>
        <end position="131"/>
    </location>
</feature>
<feature type="region of interest" description="Disordered" evidence="1">
    <location>
        <begin position="449"/>
        <end position="483"/>
    </location>
</feature>
<evidence type="ECO:0008006" key="4">
    <source>
        <dbReference type="Google" id="ProtNLM"/>
    </source>
</evidence>
<evidence type="ECO:0000256" key="1">
    <source>
        <dbReference type="SAM" id="MobiDB-lite"/>
    </source>
</evidence>
<gene>
    <name evidence="2" type="ORF">H2201_004310</name>
</gene>
<feature type="region of interest" description="Disordered" evidence="1">
    <location>
        <begin position="66"/>
        <end position="142"/>
    </location>
</feature>
<sequence length="483" mass="53068">MPCDDPTHNHVWPTSGNLTIYHCEKYCGYCSGQGKADGKFAQTSHLRAHVKTKHIKHFKDVKVLPGVMGKDGKFGGRSKTESPSRRSRKINARRVRQRSPVDSDDSYSESRSSSTEPKRPPQSFTHPSDNAMTVDVGERSVTPGPSYSFVPASAPPVMQSSRLLQGAINAPMQPSFGHHRAPQGFQDRTSLASWNDVNQHHSNIFPHGLPSAPTQFQQQDPLHGFAPFLTRQDQMQSLLSAHTSNGSMNFRAPSFNTRFVPIPQNQLEDPFVGPSSSPDDIDYLRTVFTPRGGYAGSDLGALPESPLASRSRSFDGFPTQQDFSPVTFRSTRSFGDMPLSDDWEDHFMNPMDIGTTDTSMQNPPLPPRLVARVNPATAFRTGLFELVDEMNGTTEIATFFPRPEGGFTSAQDFFRAQLRGFYNAAIGTGFTDEEATALMAAELEALRQGAATTAMTPTEADDDEDDPLTISVRESVEEGSPFA</sequence>
<name>A0ABQ9NYE8_9PEZI</name>
<evidence type="ECO:0000313" key="2">
    <source>
        <dbReference type="EMBL" id="KAJ9665618.1"/>
    </source>
</evidence>
<feature type="compositionally biased region" description="Basic and acidic residues" evidence="1">
    <location>
        <begin position="70"/>
        <end position="84"/>
    </location>
</feature>
<evidence type="ECO:0000313" key="3">
    <source>
        <dbReference type="Proteomes" id="UP001172684"/>
    </source>
</evidence>
<reference evidence="2" key="1">
    <citation type="submission" date="2022-10" db="EMBL/GenBank/DDBJ databases">
        <title>Culturing micro-colonial fungi from biological soil crusts in the Mojave desert and describing Neophaeococcomyces mojavensis, and introducing the new genera and species Taxawa tesnikishii.</title>
        <authorList>
            <person name="Kurbessoian T."/>
            <person name="Stajich J.E."/>
        </authorList>
    </citation>
    <scope>NUCLEOTIDE SEQUENCE</scope>
    <source>
        <strain evidence="2">TK_1</strain>
    </source>
</reference>
<keyword evidence="3" id="KW-1185">Reference proteome</keyword>
<feature type="compositionally biased region" description="Basic residues" evidence="1">
    <location>
        <begin position="85"/>
        <end position="97"/>
    </location>
</feature>
<protein>
    <recommendedName>
        <fullName evidence="4">C2H2-type domain-containing protein</fullName>
    </recommendedName>
</protein>